<comment type="caution">
    <text evidence="6">The sequence shown here is derived from an EMBL/GenBank/DDBJ whole genome shotgun (WGS) entry which is preliminary data.</text>
</comment>
<evidence type="ECO:0000256" key="1">
    <source>
        <dbReference type="ARBA" id="ARBA00001913"/>
    </source>
</evidence>
<evidence type="ECO:0000256" key="4">
    <source>
        <dbReference type="SAM" id="SignalP"/>
    </source>
</evidence>
<keyword evidence="3" id="KW-0812">Transmembrane</keyword>
<dbReference type="Gene3D" id="3.40.720.10">
    <property type="entry name" value="Alkaline Phosphatase, subunit A"/>
    <property type="match status" value="1"/>
</dbReference>
<feature type="chain" id="PRO_5047127011" description="Sulfatase N-terminal domain-containing protein" evidence="4">
    <location>
        <begin position="18"/>
        <end position="207"/>
    </location>
</feature>
<sequence length="207" mass="23825">MIIPLYLMFCLWPTSIATNKRISKPNIVLFMADDLGIGDLGCYGNTTLRFDTTSGMASLHRIGVFLFSASSGGLPTEEITFPKLLQQKGYATALIVLIGILLFFFYNFRYLNCFLMRNHSIIQQPWSYKNLTQRFTDEAKRFIKRNNDTPFLLFLSYPQVHTALFASQLFRGKSKHGLYGDAVEEMDWSIGMLCDFINFMFHFLIAF</sequence>
<reference evidence="6 7" key="1">
    <citation type="journal article" date="2022" name="Gigascience">
        <title>A chromosome-level genome assembly and annotation of the desert horned lizard, Phrynosoma platyrhinos, provides insight into chromosomal rearrangements among reptiles.</title>
        <authorList>
            <person name="Koochekian N."/>
            <person name="Ascanio A."/>
            <person name="Farleigh K."/>
            <person name="Card D.C."/>
            <person name="Schield D.R."/>
            <person name="Castoe T.A."/>
            <person name="Jezkova T."/>
        </authorList>
    </citation>
    <scope>NUCLEOTIDE SEQUENCE [LARGE SCALE GENOMIC DNA]</scope>
    <source>
        <strain evidence="6">NK-2021</strain>
    </source>
</reference>
<feature type="domain" description="Sulfatase N-terminal" evidence="5">
    <location>
        <begin position="65"/>
        <end position="194"/>
    </location>
</feature>
<dbReference type="PANTHER" id="PTHR42693">
    <property type="entry name" value="ARYLSULFATASE FAMILY MEMBER"/>
    <property type="match status" value="1"/>
</dbReference>
<dbReference type="InterPro" id="IPR017850">
    <property type="entry name" value="Alkaline_phosphatase_core_sf"/>
</dbReference>
<name>A0ABQ7T521_PHRPL</name>
<keyword evidence="4" id="KW-0732">Signal</keyword>
<proteinExistence type="inferred from homology"/>
<gene>
    <name evidence="6" type="ORF">JD844_032371</name>
</gene>
<keyword evidence="3" id="KW-0472">Membrane</keyword>
<evidence type="ECO:0000256" key="3">
    <source>
        <dbReference type="SAM" id="Phobius"/>
    </source>
</evidence>
<dbReference type="SUPFAM" id="SSF53649">
    <property type="entry name" value="Alkaline phosphatase-like"/>
    <property type="match status" value="1"/>
</dbReference>
<protein>
    <recommendedName>
        <fullName evidence="5">Sulfatase N-terminal domain-containing protein</fullName>
    </recommendedName>
</protein>
<dbReference type="InterPro" id="IPR050738">
    <property type="entry name" value="Sulfatase"/>
</dbReference>
<evidence type="ECO:0000313" key="7">
    <source>
        <dbReference type="Proteomes" id="UP000826234"/>
    </source>
</evidence>
<evidence type="ECO:0000256" key="2">
    <source>
        <dbReference type="ARBA" id="ARBA00008779"/>
    </source>
</evidence>
<evidence type="ECO:0000313" key="6">
    <source>
        <dbReference type="EMBL" id="KAH0624676.1"/>
    </source>
</evidence>
<feature type="transmembrane region" description="Helical" evidence="3">
    <location>
        <begin position="90"/>
        <end position="108"/>
    </location>
</feature>
<evidence type="ECO:0000259" key="5">
    <source>
        <dbReference type="Pfam" id="PF00884"/>
    </source>
</evidence>
<dbReference type="InterPro" id="IPR000917">
    <property type="entry name" value="Sulfatase_N"/>
</dbReference>
<dbReference type="PANTHER" id="PTHR42693:SF9">
    <property type="entry name" value="STERYL-SULFATASE"/>
    <property type="match status" value="1"/>
</dbReference>
<comment type="similarity">
    <text evidence="2">Belongs to the sulfatase family.</text>
</comment>
<feature type="signal peptide" evidence="4">
    <location>
        <begin position="1"/>
        <end position="17"/>
    </location>
</feature>
<dbReference type="EMBL" id="JAIPUX010001232">
    <property type="protein sequence ID" value="KAH0624676.1"/>
    <property type="molecule type" value="Genomic_DNA"/>
</dbReference>
<organism evidence="6 7">
    <name type="scientific">Phrynosoma platyrhinos</name>
    <name type="common">Desert horned lizard</name>
    <dbReference type="NCBI Taxonomy" id="52577"/>
    <lineage>
        <taxon>Eukaryota</taxon>
        <taxon>Metazoa</taxon>
        <taxon>Chordata</taxon>
        <taxon>Craniata</taxon>
        <taxon>Vertebrata</taxon>
        <taxon>Euteleostomi</taxon>
        <taxon>Lepidosauria</taxon>
        <taxon>Squamata</taxon>
        <taxon>Bifurcata</taxon>
        <taxon>Unidentata</taxon>
        <taxon>Episquamata</taxon>
        <taxon>Toxicofera</taxon>
        <taxon>Iguania</taxon>
        <taxon>Phrynosomatidae</taxon>
        <taxon>Phrynosomatinae</taxon>
        <taxon>Phrynosoma</taxon>
    </lineage>
</organism>
<accession>A0ABQ7T521</accession>
<dbReference type="Pfam" id="PF00884">
    <property type="entry name" value="Sulfatase"/>
    <property type="match status" value="1"/>
</dbReference>
<keyword evidence="7" id="KW-1185">Reference proteome</keyword>
<keyword evidence="3" id="KW-1133">Transmembrane helix</keyword>
<dbReference type="Proteomes" id="UP000826234">
    <property type="component" value="Unassembled WGS sequence"/>
</dbReference>
<comment type="cofactor">
    <cofactor evidence="1">
        <name>Ca(2+)</name>
        <dbReference type="ChEBI" id="CHEBI:29108"/>
    </cofactor>
</comment>